<gene>
    <name evidence="2" type="ORF">Vau01_026540</name>
</gene>
<dbReference type="GO" id="GO:0004534">
    <property type="term" value="F:5'-3' RNA exonuclease activity"/>
    <property type="evidence" value="ECO:0007669"/>
    <property type="project" value="TreeGrafter"/>
</dbReference>
<dbReference type="SUPFAM" id="SSF89550">
    <property type="entry name" value="PHP domain-like"/>
    <property type="match status" value="1"/>
</dbReference>
<dbReference type="Pfam" id="PF02811">
    <property type="entry name" value="PHP"/>
    <property type="match status" value="1"/>
</dbReference>
<dbReference type="InterPro" id="IPR052018">
    <property type="entry name" value="PHP_domain"/>
</dbReference>
<dbReference type="PANTHER" id="PTHR42924">
    <property type="entry name" value="EXONUCLEASE"/>
    <property type="match status" value="1"/>
</dbReference>
<evidence type="ECO:0000313" key="2">
    <source>
        <dbReference type="EMBL" id="GIJ55138.1"/>
    </source>
</evidence>
<sequence length="426" mass="44546">MRANHWLSAVRTHRTAERGDRVSTVHRGVWRPEDRAAAPYRYLPVDVPAGVRTLRVELDYDRSAGVLDLGCFDPSGAFRGYSGGARESFVVGESVATPGYLPGPLPVGTWQVLLGLHRVPADGVAWRITAEPGVSLPVPAATAPDGAGTAGTGPRRRMLPASPGFTWLAGDLHAHTVHSDGSLTVPALAALAAGAGLDFLAVTDHNTVSHHPELAAAGAAAGILLVPGQEVTTGRGHANAFGALDWVDFRDRPDAWLSTVDAGGGLLSVNHPLGGDCAWLMPMTGRPPLAEVWHSGWWDRTWGAPLAWLLAWAPGAVPVGGSDFHTMDGPERPGLPTTWVAVAEPSVAGILDGLRAGRVAVSAAPDAPVLLRADDRLVAVDADGTLLVDVEGRRRPVRGGVARFHVSGAGPFWLEDAKAQVLALTA</sequence>
<dbReference type="SMART" id="SM00481">
    <property type="entry name" value="POLIIIAc"/>
    <property type="match status" value="1"/>
</dbReference>
<evidence type="ECO:0000259" key="1">
    <source>
        <dbReference type="SMART" id="SM00481"/>
    </source>
</evidence>
<feature type="domain" description="Polymerase/histidinol phosphatase N-terminal" evidence="1">
    <location>
        <begin position="170"/>
        <end position="235"/>
    </location>
</feature>
<dbReference type="EMBL" id="BOPG01000014">
    <property type="protein sequence ID" value="GIJ55138.1"/>
    <property type="molecule type" value="Genomic_DNA"/>
</dbReference>
<dbReference type="InterPro" id="IPR003141">
    <property type="entry name" value="Pol/His_phosphatase_N"/>
</dbReference>
<reference evidence="2" key="1">
    <citation type="submission" date="2021-01" db="EMBL/GenBank/DDBJ databases">
        <title>Whole genome shotgun sequence of Virgisporangium aurantiacum NBRC 16421.</title>
        <authorList>
            <person name="Komaki H."/>
            <person name="Tamura T."/>
        </authorList>
    </citation>
    <scope>NUCLEOTIDE SEQUENCE</scope>
    <source>
        <strain evidence="2">NBRC 16421</strain>
    </source>
</reference>
<accession>A0A8J4DZ44</accession>
<comment type="caution">
    <text evidence="2">The sequence shown here is derived from an EMBL/GenBank/DDBJ whole genome shotgun (WGS) entry which is preliminary data.</text>
</comment>
<dbReference type="NCBIfam" id="NF038032">
    <property type="entry name" value="CehA_McbA_metalo"/>
    <property type="match status" value="1"/>
</dbReference>
<dbReference type="InterPro" id="IPR004013">
    <property type="entry name" value="PHP_dom"/>
</dbReference>
<dbReference type="Proteomes" id="UP000612585">
    <property type="component" value="Unassembled WGS sequence"/>
</dbReference>
<keyword evidence="3" id="KW-1185">Reference proteome</keyword>
<dbReference type="AlphaFoldDB" id="A0A8J4DZ44"/>
<organism evidence="2 3">
    <name type="scientific">Virgisporangium aurantiacum</name>
    <dbReference type="NCBI Taxonomy" id="175570"/>
    <lineage>
        <taxon>Bacteria</taxon>
        <taxon>Bacillati</taxon>
        <taxon>Actinomycetota</taxon>
        <taxon>Actinomycetes</taxon>
        <taxon>Micromonosporales</taxon>
        <taxon>Micromonosporaceae</taxon>
        <taxon>Virgisporangium</taxon>
    </lineage>
</organism>
<protein>
    <recommendedName>
        <fullName evidence="1">Polymerase/histidinol phosphatase N-terminal domain-containing protein</fullName>
    </recommendedName>
</protein>
<proteinExistence type="predicted"/>
<dbReference type="PANTHER" id="PTHR42924:SF3">
    <property type="entry name" value="POLYMERASE_HISTIDINOL PHOSPHATASE N-TERMINAL DOMAIN-CONTAINING PROTEIN"/>
    <property type="match status" value="1"/>
</dbReference>
<evidence type="ECO:0000313" key="3">
    <source>
        <dbReference type="Proteomes" id="UP000612585"/>
    </source>
</evidence>
<dbReference type="CDD" id="cd07432">
    <property type="entry name" value="PHP_HisPPase"/>
    <property type="match status" value="1"/>
</dbReference>
<dbReference type="Gene3D" id="3.20.20.140">
    <property type="entry name" value="Metal-dependent hydrolases"/>
    <property type="match status" value="1"/>
</dbReference>
<name>A0A8J4DZ44_9ACTN</name>
<dbReference type="InterPro" id="IPR016195">
    <property type="entry name" value="Pol/histidinol_Pase-like"/>
</dbReference>
<dbReference type="GO" id="GO:0035312">
    <property type="term" value="F:5'-3' DNA exonuclease activity"/>
    <property type="evidence" value="ECO:0007669"/>
    <property type="project" value="TreeGrafter"/>
</dbReference>